<protein>
    <recommendedName>
        <fullName evidence="1">DUF659 domain-containing protein</fullName>
    </recommendedName>
</protein>
<dbReference type="SUPFAM" id="SSF53098">
    <property type="entry name" value="Ribonuclease H-like"/>
    <property type="match status" value="1"/>
</dbReference>
<dbReference type="AlphaFoldDB" id="A0A2I0A0K9"/>
<dbReference type="Pfam" id="PF04937">
    <property type="entry name" value="DUF659"/>
    <property type="match status" value="1"/>
</dbReference>
<gene>
    <name evidence="2" type="ORF">AXF42_Ash010760</name>
</gene>
<dbReference type="PANTHER" id="PTHR32166">
    <property type="entry name" value="OSJNBA0013A04.12 PROTEIN"/>
    <property type="match status" value="1"/>
</dbReference>
<dbReference type="InterPro" id="IPR012337">
    <property type="entry name" value="RNaseH-like_sf"/>
</dbReference>
<keyword evidence="3" id="KW-1185">Reference proteome</keyword>
<evidence type="ECO:0000259" key="1">
    <source>
        <dbReference type="Pfam" id="PF04937"/>
    </source>
</evidence>
<proteinExistence type="predicted"/>
<organism evidence="2 3">
    <name type="scientific">Apostasia shenzhenica</name>
    <dbReference type="NCBI Taxonomy" id="1088818"/>
    <lineage>
        <taxon>Eukaryota</taxon>
        <taxon>Viridiplantae</taxon>
        <taxon>Streptophyta</taxon>
        <taxon>Embryophyta</taxon>
        <taxon>Tracheophyta</taxon>
        <taxon>Spermatophyta</taxon>
        <taxon>Magnoliopsida</taxon>
        <taxon>Liliopsida</taxon>
        <taxon>Asparagales</taxon>
        <taxon>Orchidaceae</taxon>
        <taxon>Apostasioideae</taxon>
        <taxon>Apostasia</taxon>
    </lineage>
</organism>
<sequence length="192" mass="22471">MEVGPEKVVQIITDNAPVCKAAGALIEEQFPHIFWTPCVVHILNLALKNICSAKHVEDNEITYEECHWISEVANDTVFIKNFIMNHATRLSMFNEHVKLKMLAIADTRFASVIVMLKRFKKIKQGLVSMIVCDKWSLYREDDVERARFIKEKILDDIWWDKVNYIFDFTEPIYDMLRATDIDVSCLHLIYDM</sequence>
<dbReference type="PANTHER" id="PTHR32166:SF81">
    <property type="entry name" value="OS06G0658400 PROTEIN"/>
    <property type="match status" value="1"/>
</dbReference>
<feature type="domain" description="DUF659" evidence="1">
    <location>
        <begin position="2"/>
        <end position="70"/>
    </location>
</feature>
<dbReference type="STRING" id="1088818.A0A2I0A0K9"/>
<dbReference type="OrthoDB" id="673966at2759"/>
<accession>A0A2I0A0K9</accession>
<dbReference type="Proteomes" id="UP000236161">
    <property type="component" value="Unassembled WGS sequence"/>
</dbReference>
<evidence type="ECO:0000313" key="2">
    <source>
        <dbReference type="EMBL" id="PKA49076.1"/>
    </source>
</evidence>
<dbReference type="InterPro" id="IPR007021">
    <property type="entry name" value="DUF659"/>
</dbReference>
<dbReference type="EMBL" id="KZ452040">
    <property type="protein sequence ID" value="PKA49076.1"/>
    <property type="molecule type" value="Genomic_DNA"/>
</dbReference>
<name>A0A2I0A0K9_9ASPA</name>
<reference evidence="2 3" key="1">
    <citation type="journal article" date="2017" name="Nature">
        <title>The Apostasia genome and the evolution of orchids.</title>
        <authorList>
            <person name="Zhang G.Q."/>
            <person name="Liu K.W."/>
            <person name="Li Z."/>
            <person name="Lohaus R."/>
            <person name="Hsiao Y.Y."/>
            <person name="Niu S.C."/>
            <person name="Wang J.Y."/>
            <person name="Lin Y.C."/>
            <person name="Xu Q."/>
            <person name="Chen L.J."/>
            <person name="Yoshida K."/>
            <person name="Fujiwara S."/>
            <person name="Wang Z.W."/>
            <person name="Zhang Y.Q."/>
            <person name="Mitsuda N."/>
            <person name="Wang M."/>
            <person name="Liu G.H."/>
            <person name="Pecoraro L."/>
            <person name="Huang H.X."/>
            <person name="Xiao X.J."/>
            <person name="Lin M."/>
            <person name="Wu X.Y."/>
            <person name="Wu W.L."/>
            <person name="Chen Y.Y."/>
            <person name="Chang S.B."/>
            <person name="Sakamoto S."/>
            <person name="Ohme-Takagi M."/>
            <person name="Yagi M."/>
            <person name="Zeng S.J."/>
            <person name="Shen C.Y."/>
            <person name="Yeh C.M."/>
            <person name="Luo Y.B."/>
            <person name="Tsai W.C."/>
            <person name="Van de Peer Y."/>
            <person name="Liu Z.J."/>
        </authorList>
    </citation>
    <scope>NUCLEOTIDE SEQUENCE [LARGE SCALE GENOMIC DNA]</scope>
    <source>
        <strain evidence="3">cv. Shenzhen</strain>
        <tissue evidence="2">Stem</tissue>
    </source>
</reference>
<evidence type="ECO:0000313" key="3">
    <source>
        <dbReference type="Proteomes" id="UP000236161"/>
    </source>
</evidence>